<protein>
    <recommendedName>
        <fullName evidence="4">Pilus assembly protein, PilO</fullName>
    </recommendedName>
</protein>
<evidence type="ECO:0000256" key="1">
    <source>
        <dbReference type="SAM" id="Phobius"/>
    </source>
</evidence>
<keyword evidence="1" id="KW-0812">Transmembrane</keyword>
<keyword evidence="1" id="KW-0472">Membrane</keyword>
<keyword evidence="1" id="KW-1133">Transmembrane helix</keyword>
<dbReference type="EMBL" id="BAABRO010000006">
    <property type="protein sequence ID" value="GAA5507632.1"/>
    <property type="molecule type" value="Genomic_DNA"/>
</dbReference>
<name>A0ABP9VR57_9BACT</name>
<proteinExistence type="predicted"/>
<comment type="caution">
    <text evidence="2">The sequence shown here is derived from an EMBL/GenBank/DDBJ whole genome shotgun (WGS) entry which is preliminary data.</text>
</comment>
<organism evidence="2 3">
    <name type="scientific">Novipirellula caenicola</name>
    <dbReference type="NCBI Taxonomy" id="1536901"/>
    <lineage>
        <taxon>Bacteria</taxon>
        <taxon>Pseudomonadati</taxon>
        <taxon>Planctomycetota</taxon>
        <taxon>Planctomycetia</taxon>
        <taxon>Pirellulales</taxon>
        <taxon>Pirellulaceae</taxon>
        <taxon>Novipirellula</taxon>
    </lineage>
</organism>
<sequence length="194" mass="21941">MSEIFTTKRSYNLMLHGGGIAGVVVILILMLFARHELQATRIQNDAAQSESLALMDKRNDIHETHRDTEQRVQSTENRVSQFKTKIPTKAGEIDFLSELSELAKASQFQIRDFRPGAVVNKPLHSEMDIRFVGEGQYAGLCRFLDGLQQLPRSYRIARLSVTAPKSSEQTFSAECQLRLLFDLDPELTTSGKRK</sequence>
<dbReference type="InterPro" id="IPR014717">
    <property type="entry name" value="Transl_elong_EF1B/ribsomal_bS6"/>
</dbReference>
<dbReference type="InterPro" id="IPR007445">
    <property type="entry name" value="PilO"/>
</dbReference>
<gene>
    <name evidence="2" type="ORF">Rcae01_03089</name>
</gene>
<keyword evidence="3" id="KW-1185">Reference proteome</keyword>
<evidence type="ECO:0000313" key="2">
    <source>
        <dbReference type="EMBL" id="GAA5507632.1"/>
    </source>
</evidence>
<accession>A0ABP9VR57</accession>
<reference evidence="2 3" key="1">
    <citation type="submission" date="2024-02" db="EMBL/GenBank/DDBJ databases">
        <title>Rhodopirellula caenicola NBRC 110016.</title>
        <authorList>
            <person name="Ichikawa N."/>
            <person name="Katano-Makiyama Y."/>
            <person name="Hidaka K."/>
        </authorList>
    </citation>
    <scope>NUCLEOTIDE SEQUENCE [LARGE SCALE GENOMIC DNA]</scope>
    <source>
        <strain evidence="2 3">NBRC 110016</strain>
    </source>
</reference>
<dbReference type="Pfam" id="PF04350">
    <property type="entry name" value="PilO"/>
    <property type="match status" value="1"/>
</dbReference>
<dbReference type="Proteomes" id="UP001416858">
    <property type="component" value="Unassembled WGS sequence"/>
</dbReference>
<dbReference type="RefSeq" id="WP_345684484.1">
    <property type="nucleotide sequence ID" value="NZ_BAABRO010000006.1"/>
</dbReference>
<evidence type="ECO:0008006" key="4">
    <source>
        <dbReference type="Google" id="ProtNLM"/>
    </source>
</evidence>
<evidence type="ECO:0000313" key="3">
    <source>
        <dbReference type="Proteomes" id="UP001416858"/>
    </source>
</evidence>
<dbReference type="Gene3D" id="3.30.70.60">
    <property type="match status" value="1"/>
</dbReference>
<feature type="transmembrane region" description="Helical" evidence="1">
    <location>
        <begin position="13"/>
        <end position="33"/>
    </location>
</feature>